<organism evidence="2 3">
    <name type="scientific">Breznakia pachnodae</name>
    <dbReference type="NCBI Taxonomy" id="265178"/>
    <lineage>
        <taxon>Bacteria</taxon>
        <taxon>Bacillati</taxon>
        <taxon>Bacillota</taxon>
        <taxon>Erysipelotrichia</taxon>
        <taxon>Erysipelotrichales</taxon>
        <taxon>Erysipelotrichaceae</taxon>
        <taxon>Breznakia</taxon>
    </lineage>
</organism>
<reference evidence="2 3" key="1">
    <citation type="submission" date="2023-07" db="EMBL/GenBank/DDBJ databases">
        <title>Genomic Encyclopedia of Type Strains, Phase IV (KMG-IV): sequencing the most valuable type-strain genomes for metagenomic binning, comparative biology and taxonomic classification.</title>
        <authorList>
            <person name="Goeker M."/>
        </authorList>
    </citation>
    <scope>NUCLEOTIDE SEQUENCE [LARGE SCALE GENOMIC DNA]</scope>
    <source>
        <strain evidence="2 3">DSM 16784</strain>
    </source>
</reference>
<feature type="transmembrane region" description="Helical" evidence="1">
    <location>
        <begin position="54"/>
        <end position="84"/>
    </location>
</feature>
<accession>A0ABU0E1U4</accession>
<keyword evidence="3" id="KW-1185">Reference proteome</keyword>
<evidence type="ECO:0000313" key="2">
    <source>
        <dbReference type="EMBL" id="MDQ0360850.1"/>
    </source>
</evidence>
<sequence>MIFNSIDNEYYENKINEDEKTKKKLQKFIMKGLLVTTGCILFAIIGISNSEPGTLITIISGIAVFPGISAFFITFFTTIQYLIFINEIKKEKNNLNNPPILEIKEDGSFVYQLSSEDHKQHLDQIKGYRKIKKRTIGVYMEHSLIAVDGIYRNQPRTIEIKSGFEEKEKIMEILNIYTEIANAEKPFINTLKEALSVYSENIELMLNDINDMDFIMPVKYKLTGFVHTGYYLPLEYGALEVELFTNENNKNYVCIYTTKEEMQNSEKQCMRTTYSDILKKIIDNTSDIFKSNQIDGILINNYTDHIKIDIVR</sequence>
<feature type="transmembrane region" description="Helical" evidence="1">
    <location>
        <begin position="28"/>
        <end position="48"/>
    </location>
</feature>
<evidence type="ECO:0000256" key="1">
    <source>
        <dbReference type="SAM" id="Phobius"/>
    </source>
</evidence>
<comment type="caution">
    <text evidence="2">The sequence shown here is derived from an EMBL/GenBank/DDBJ whole genome shotgun (WGS) entry which is preliminary data.</text>
</comment>
<protein>
    <submittedName>
        <fullName evidence="2">Uncharacterized protein</fullName>
    </submittedName>
</protein>
<dbReference type="Proteomes" id="UP001230220">
    <property type="component" value="Unassembled WGS sequence"/>
</dbReference>
<evidence type="ECO:0000313" key="3">
    <source>
        <dbReference type="Proteomes" id="UP001230220"/>
    </source>
</evidence>
<name>A0ABU0E1U4_9FIRM</name>
<gene>
    <name evidence="2" type="ORF">J2S15_001595</name>
</gene>
<dbReference type="EMBL" id="JAUSUR010000002">
    <property type="protein sequence ID" value="MDQ0360850.1"/>
    <property type="molecule type" value="Genomic_DNA"/>
</dbReference>
<keyword evidence="1" id="KW-1133">Transmembrane helix</keyword>
<dbReference type="RefSeq" id="WP_307407060.1">
    <property type="nucleotide sequence ID" value="NZ_JAUSUR010000002.1"/>
</dbReference>
<keyword evidence="1" id="KW-0812">Transmembrane</keyword>
<keyword evidence="1" id="KW-0472">Membrane</keyword>
<proteinExistence type="predicted"/>